<evidence type="ECO:0000256" key="7">
    <source>
        <dbReference type="ARBA" id="ARBA00023136"/>
    </source>
</evidence>
<dbReference type="AlphaFoldDB" id="A0AA52EI61"/>
<keyword evidence="2 10" id="KW-0813">Transport</keyword>
<dbReference type="GO" id="GO:0044718">
    <property type="term" value="P:siderophore transmembrane transport"/>
    <property type="evidence" value="ECO:0007669"/>
    <property type="project" value="TreeGrafter"/>
</dbReference>
<comment type="similarity">
    <text evidence="10 11">Belongs to the TonB-dependent receptor family.</text>
</comment>
<dbReference type="KEGG" id="tmk:QGN29_01095"/>
<dbReference type="Gene3D" id="2.40.170.20">
    <property type="entry name" value="TonB-dependent receptor, beta-barrel domain"/>
    <property type="match status" value="1"/>
</dbReference>
<evidence type="ECO:0000256" key="10">
    <source>
        <dbReference type="PROSITE-ProRule" id="PRU01360"/>
    </source>
</evidence>
<dbReference type="GO" id="GO:0015344">
    <property type="term" value="F:siderophore uptake transmembrane transporter activity"/>
    <property type="evidence" value="ECO:0007669"/>
    <property type="project" value="TreeGrafter"/>
</dbReference>
<keyword evidence="9 10" id="KW-0998">Cell outer membrane</keyword>
<dbReference type="EMBL" id="CP123872">
    <property type="protein sequence ID" value="WND02959.1"/>
    <property type="molecule type" value="Genomic_DNA"/>
</dbReference>
<evidence type="ECO:0000256" key="9">
    <source>
        <dbReference type="ARBA" id="ARBA00023237"/>
    </source>
</evidence>
<feature type="domain" description="TonB-dependent receptor plug" evidence="14">
    <location>
        <begin position="56"/>
        <end position="163"/>
    </location>
</feature>
<keyword evidence="7 10" id="KW-0472">Membrane</keyword>
<feature type="chain" id="PRO_5041254735" evidence="12">
    <location>
        <begin position="29"/>
        <end position="703"/>
    </location>
</feature>
<keyword evidence="5 12" id="KW-0732">Signal</keyword>
<evidence type="ECO:0000256" key="11">
    <source>
        <dbReference type="RuleBase" id="RU003357"/>
    </source>
</evidence>
<name>A0AA52EI61_9PROT</name>
<evidence type="ECO:0000256" key="2">
    <source>
        <dbReference type="ARBA" id="ARBA00022448"/>
    </source>
</evidence>
<evidence type="ECO:0000256" key="4">
    <source>
        <dbReference type="ARBA" id="ARBA00022692"/>
    </source>
</evidence>
<dbReference type="PROSITE" id="PS52016">
    <property type="entry name" value="TONB_DEPENDENT_REC_3"/>
    <property type="match status" value="1"/>
</dbReference>
<accession>A0AA52EI61</accession>
<reference evidence="15" key="1">
    <citation type="submission" date="2023-04" db="EMBL/GenBank/DDBJ databases">
        <title>Complete genome sequence of Temperatibacter marinus.</title>
        <authorList>
            <person name="Rong J.-C."/>
            <person name="Yi M.-L."/>
            <person name="Zhao Q."/>
        </authorList>
    </citation>
    <scope>NUCLEOTIDE SEQUENCE</scope>
    <source>
        <strain evidence="15">NBRC 110045</strain>
    </source>
</reference>
<dbReference type="Proteomes" id="UP001268683">
    <property type="component" value="Chromosome"/>
</dbReference>
<evidence type="ECO:0000256" key="5">
    <source>
        <dbReference type="ARBA" id="ARBA00022729"/>
    </source>
</evidence>
<dbReference type="SUPFAM" id="SSF56935">
    <property type="entry name" value="Porins"/>
    <property type="match status" value="1"/>
</dbReference>
<comment type="subcellular location">
    <subcellularLocation>
        <location evidence="1 10">Cell outer membrane</location>
        <topology evidence="1 10">Multi-pass membrane protein</topology>
    </subcellularLocation>
</comment>
<keyword evidence="4 10" id="KW-0812">Transmembrane</keyword>
<evidence type="ECO:0000259" key="14">
    <source>
        <dbReference type="Pfam" id="PF07715"/>
    </source>
</evidence>
<dbReference type="InterPro" id="IPR000531">
    <property type="entry name" value="Beta-barrel_TonB"/>
</dbReference>
<feature type="signal peptide" evidence="12">
    <location>
        <begin position="1"/>
        <end position="28"/>
    </location>
</feature>
<dbReference type="Pfam" id="PF00593">
    <property type="entry name" value="TonB_dep_Rec_b-barrel"/>
    <property type="match status" value="1"/>
</dbReference>
<gene>
    <name evidence="15" type="ORF">QGN29_01095</name>
</gene>
<proteinExistence type="inferred from homology"/>
<evidence type="ECO:0000313" key="16">
    <source>
        <dbReference type="Proteomes" id="UP001268683"/>
    </source>
</evidence>
<dbReference type="PANTHER" id="PTHR30069:SF29">
    <property type="entry name" value="HEMOGLOBIN AND HEMOGLOBIN-HAPTOGLOBIN-BINDING PROTEIN 1-RELATED"/>
    <property type="match status" value="1"/>
</dbReference>
<keyword evidence="16" id="KW-1185">Reference proteome</keyword>
<keyword evidence="6 11" id="KW-0798">TonB box</keyword>
<keyword evidence="8 15" id="KW-0675">Receptor</keyword>
<evidence type="ECO:0000256" key="1">
    <source>
        <dbReference type="ARBA" id="ARBA00004571"/>
    </source>
</evidence>
<dbReference type="InterPro" id="IPR037066">
    <property type="entry name" value="Plug_dom_sf"/>
</dbReference>
<dbReference type="Pfam" id="PF07715">
    <property type="entry name" value="Plug"/>
    <property type="match status" value="1"/>
</dbReference>
<evidence type="ECO:0000256" key="8">
    <source>
        <dbReference type="ARBA" id="ARBA00023170"/>
    </source>
</evidence>
<dbReference type="Gene3D" id="2.170.130.10">
    <property type="entry name" value="TonB-dependent receptor, plug domain"/>
    <property type="match status" value="1"/>
</dbReference>
<evidence type="ECO:0000313" key="15">
    <source>
        <dbReference type="EMBL" id="WND02959.1"/>
    </source>
</evidence>
<evidence type="ECO:0000256" key="12">
    <source>
        <dbReference type="SAM" id="SignalP"/>
    </source>
</evidence>
<dbReference type="InterPro" id="IPR039426">
    <property type="entry name" value="TonB-dep_rcpt-like"/>
</dbReference>
<dbReference type="PANTHER" id="PTHR30069">
    <property type="entry name" value="TONB-DEPENDENT OUTER MEMBRANE RECEPTOR"/>
    <property type="match status" value="1"/>
</dbReference>
<dbReference type="RefSeq" id="WP_310798802.1">
    <property type="nucleotide sequence ID" value="NZ_CP123872.1"/>
</dbReference>
<dbReference type="InterPro" id="IPR036942">
    <property type="entry name" value="Beta-barrel_TonB_sf"/>
</dbReference>
<protein>
    <submittedName>
        <fullName evidence="15">TonB-dependent receptor</fullName>
    </submittedName>
</protein>
<dbReference type="GO" id="GO:0009279">
    <property type="term" value="C:cell outer membrane"/>
    <property type="evidence" value="ECO:0007669"/>
    <property type="project" value="UniProtKB-SubCell"/>
</dbReference>
<organism evidence="15 16">
    <name type="scientific">Temperatibacter marinus</name>
    <dbReference type="NCBI Taxonomy" id="1456591"/>
    <lineage>
        <taxon>Bacteria</taxon>
        <taxon>Pseudomonadati</taxon>
        <taxon>Pseudomonadota</taxon>
        <taxon>Alphaproteobacteria</taxon>
        <taxon>Kordiimonadales</taxon>
        <taxon>Temperatibacteraceae</taxon>
        <taxon>Temperatibacter</taxon>
    </lineage>
</organism>
<dbReference type="InterPro" id="IPR012910">
    <property type="entry name" value="Plug_dom"/>
</dbReference>
<sequence>MTILKKKMLISSASAVAICIATAAPAAAQDIDYGTLEEMFGQAVTLGATGTPKLASDVPVNMTIISAEEIRRSGARDVPTVLRRYAGIDVQMLGPTGSMVSIRGRNNDGMRLRVLINGRDTFRPYEGSTLWSSLPVSMEEIRQIEVGRGPSTSLYGANAVAGVINIITFSPLHDSKNVATARIGDKGVKELSAVSTISLGDMGGIRLSGGYAELDRFNGPLNASEQLTRPETFENKRFSGDALFNVTDTLKVGFEATYYEGDVLAQTPQGGSVDGSTEDSSFKLYMALDSDFGRWTSSAFKNSNTETRDSVIDIGTGPFVFSQEIEAETKYFDITNSQSVGSNTTLRFSVGYREDSVTQFGGSAIDRTGEVGYKTTFASALAEHALSDATTITGSLRYDSLDSYSTANNFALTNFTNSDFGTLNEISVNIGVTHKFSETDTVKLMYARGFQSPNLFELGGQVIDVGNSGVFTGIGALGGQPNLNSTIDTQYEIQYLKSLESLNGKLNVSVFLRDEKDLIGAAITGELYSTNEPTVPFYAGTTNVGDAETWGLEIDLSGETDNGIRWAARYGYASTSEDLEQTGLVLSSLYPFVPLGYEDRSSKHILTGLIGYEKDAFTIDAIVQYKSGFTSIKDFINLPAFGLDPYGSVDGFWTANLSARYQINESVSVFASGENLLEKRHNQSVNSTMIAERRVWAGLTIDF</sequence>
<evidence type="ECO:0000256" key="6">
    <source>
        <dbReference type="ARBA" id="ARBA00023077"/>
    </source>
</evidence>
<evidence type="ECO:0000259" key="13">
    <source>
        <dbReference type="Pfam" id="PF00593"/>
    </source>
</evidence>
<keyword evidence="3 10" id="KW-1134">Transmembrane beta strand</keyword>
<feature type="domain" description="TonB-dependent receptor-like beta-barrel" evidence="13">
    <location>
        <begin position="224"/>
        <end position="676"/>
    </location>
</feature>
<evidence type="ECO:0000256" key="3">
    <source>
        <dbReference type="ARBA" id="ARBA00022452"/>
    </source>
</evidence>